<dbReference type="InterPro" id="IPR022385">
    <property type="entry name" value="Rhs_assc_core"/>
</dbReference>
<protein>
    <recommendedName>
        <fullName evidence="2">Rhs-family protein</fullName>
    </recommendedName>
</protein>
<accession>A0A3B0ZBW7</accession>
<evidence type="ECO:0000313" key="1">
    <source>
        <dbReference type="EMBL" id="VAW85022.1"/>
    </source>
</evidence>
<proteinExistence type="predicted"/>
<evidence type="ECO:0008006" key="2">
    <source>
        <dbReference type="Google" id="ProtNLM"/>
    </source>
</evidence>
<dbReference type="Gene3D" id="2.180.10.10">
    <property type="entry name" value="RHS repeat-associated core"/>
    <property type="match status" value="1"/>
</dbReference>
<organism evidence="1">
    <name type="scientific">hydrothermal vent metagenome</name>
    <dbReference type="NCBI Taxonomy" id="652676"/>
    <lineage>
        <taxon>unclassified sequences</taxon>
        <taxon>metagenomes</taxon>
        <taxon>ecological metagenomes</taxon>
    </lineage>
</organism>
<feature type="non-terminal residue" evidence="1">
    <location>
        <position position="1"/>
    </location>
</feature>
<reference evidence="1" key="1">
    <citation type="submission" date="2018-06" db="EMBL/GenBank/DDBJ databases">
        <authorList>
            <person name="Zhirakovskaya E."/>
        </authorList>
    </citation>
    <scope>NUCLEOTIDE SEQUENCE</scope>
</reference>
<gene>
    <name evidence="1" type="ORF">MNBD_GAMMA17-534</name>
</gene>
<sequence length="124" mass="13490">EVKVRCVSGDRYTAKDPIRFQGGDANLYGYVINDPVNFVDPDGLEPKTPGLLQMLFPAHTAQFSKDPIGGSPEAQIEHANGINALRERVGDAAWMGVPAGPVYIAFPLKQALKELIEKLNKPDC</sequence>
<name>A0A3B0ZBW7_9ZZZZ</name>
<dbReference type="AlphaFoldDB" id="A0A3B0ZBW7"/>
<dbReference type="NCBIfam" id="TIGR03696">
    <property type="entry name" value="Rhs_assc_core"/>
    <property type="match status" value="1"/>
</dbReference>
<dbReference type="EMBL" id="UOFQ01000013">
    <property type="protein sequence ID" value="VAW85022.1"/>
    <property type="molecule type" value="Genomic_DNA"/>
</dbReference>